<dbReference type="GO" id="GO:0043596">
    <property type="term" value="C:nuclear replication fork"/>
    <property type="evidence" value="ECO:0007669"/>
    <property type="project" value="TreeGrafter"/>
</dbReference>
<sequence length="930" mass="105375">MVSIIDKLVFDLGGKTLVSLAPDNNTLCVANKNGLTKILKTNNPEEEPETLDSSKSVSSIRCYSNSNFLMTTMQGDALKYNIDSMQEELLARFALPLRDCCVIHSGKMGVFGGDDLELVLLELDDAAHKKHTVKIDEQISQISYNSQMNILAVSLINGKVQLFSLTSTSPNKVHELNDYIVANSYDDTHRDKILSNMMDDFDKDSDNDLDEAVDSSENNVNDPEFCAFNRICTRVAWHPKGLHFALPCSDDTVKVFTIKGYSLQKTLTLNYSAAKAHFVDLQFDPLRGTYIAAIDLNNKLTVWNWETSEVFYTKEFKRKLTNFTWKVQPDSKTLDIVLGTWSGSIVTVQNLAESVVSNVTEDSVNESSTKQGLFVDSDSDLENPEEDGEASKDEKLFSDIAQEANSEDVFTQNHDDNPSGLNEKRKYNFEDEEDFIDDDDGAGYTSGKKPHHDHPYSRTQKSHPLPTILANTAKFRYRPFSPAGTPFGFTDRRYLTMNEVGYVSTVKNSEQYSITVSFFDVGRFREYHFEDLFGYDLCFLNEKGTLFGQSKTGQIQYRPHDTINSNWTKIIPLKSGERLTSIAATPVRIVVGTSLGYFRSFNQFGVPFAIEKTSPIVALTAQDYRVFSVHYSQFHGLSYSLFEQSHSITKYYQRERPLPMSLPNVNPDLKQETNFDFYNFNPMGIKSLFFSSYGDPCIFGYDNTLLLLSKWRSFEESKWIPVLDSNMEIWKMSGGKETTDIHVWPLSLTYDTLNCILVKGKHIWPEFPLPLPSEMEIRMPVLVKSKLLEEKKALVNKKNEFEDNIEENEGEDDKEIPIPIPMAAEEEYLRSKVLSALLTDTLENDGELYGNENEVLAALNGAYDKALLRLFASACSDQNVEKALSLAHELKQDRALNAAAKISERAELTSLVKRINDVREARYEQQLNNV</sequence>
<feature type="compositionally biased region" description="Polar residues" evidence="6">
    <location>
        <begin position="361"/>
        <end position="371"/>
    </location>
</feature>
<dbReference type="Gene3D" id="2.130.10.10">
    <property type="entry name" value="YVTN repeat-like/Quinoprotein amine dehydrogenase"/>
    <property type="match status" value="2"/>
</dbReference>
<feature type="compositionally biased region" description="Acidic residues" evidence="6">
    <location>
        <begin position="430"/>
        <end position="441"/>
    </location>
</feature>
<dbReference type="AlphaFoldDB" id="A0A6C1EIN4"/>
<dbReference type="PANTHER" id="PTHR19932">
    <property type="entry name" value="WD REPEAT AND HMG-BOX DNA BINDING PROTEIN"/>
    <property type="match status" value="1"/>
</dbReference>
<evidence type="ECO:0000256" key="6">
    <source>
        <dbReference type="SAM" id="MobiDB-lite"/>
    </source>
</evidence>
<dbReference type="SUPFAM" id="SSF50978">
    <property type="entry name" value="WD40 repeat-like"/>
    <property type="match status" value="1"/>
</dbReference>
<comment type="subcellular location">
    <subcellularLocation>
        <location evidence="1">Nucleus</location>
    </subcellularLocation>
</comment>
<evidence type="ECO:0000259" key="7">
    <source>
        <dbReference type="Pfam" id="PF12341"/>
    </source>
</evidence>
<organism evidence="9 10">
    <name type="scientific">Saccharomyces pastorianus</name>
    <name type="common">Lager yeast</name>
    <name type="synonym">Saccharomyces cerevisiae x Saccharomyces eubayanus</name>
    <dbReference type="NCBI Taxonomy" id="27292"/>
    <lineage>
        <taxon>Eukaryota</taxon>
        <taxon>Fungi</taxon>
        <taxon>Dikarya</taxon>
        <taxon>Ascomycota</taxon>
        <taxon>Saccharomycotina</taxon>
        <taxon>Saccharomycetes</taxon>
        <taxon>Saccharomycetales</taxon>
        <taxon>Saccharomycetaceae</taxon>
        <taxon>Saccharomyces</taxon>
    </lineage>
</organism>
<evidence type="ECO:0000256" key="5">
    <source>
        <dbReference type="SAM" id="Coils"/>
    </source>
</evidence>
<keyword evidence="3" id="KW-0677">Repeat</keyword>
<evidence type="ECO:0000256" key="2">
    <source>
        <dbReference type="ARBA" id="ARBA00022574"/>
    </source>
</evidence>
<dbReference type="PANTHER" id="PTHR19932:SF10">
    <property type="entry name" value="WD REPEAT AND HMG-BOX DNA-BINDING PROTEIN 1"/>
    <property type="match status" value="1"/>
</dbReference>
<proteinExistence type="predicted"/>
<feature type="domain" description="WDHD1/CFT4 second beta-propeller" evidence="7">
    <location>
        <begin position="478"/>
        <end position="781"/>
    </location>
</feature>
<dbReference type="OrthoDB" id="427368at2759"/>
<gene>
    <name evidence="9" type="primary">CTF4_2</name>
    <name evidence="9" type="ORF">GRS66_011262</name>
</gene>
<name>A0A6C1EIN4_SACPS</name>
<keyword evidence="10" id="KW-1185">Reference proteome</keyword>
<dbReference type="InterPro" id="IPR036322">
    <property type="entry name" value="WD40_repeat_dom_sf"/>
</dbReference>
<keyword evidence="5" id="KW-0175">Coiled coil</keyword>
<dbReference type="Proteomes" id="UP000501346">
    <property type="component" value="Chromosome SeXVI"/>
</dbReference>
<dbReference type="InterPro" id="IPR048591">
    <property type="entry name" value="WDHD1/CFT4_hel"/>
</dbReference>
<feature type="compositionally biased region" description="Acidic residues" evidence="6">
    <location>
        <begin position="377"/>
        <end position="388"/>
    </location>
</feature>
<dbReference type="GO" id="GO:0000278">
    <property type="term" value="P:mitotic cell cycle"/>
    <property type="evidence" value="ECO:0007669"/>
    <property type="project" value="TreeGrafter"/>
</dbReference>
<evidence type="ECO:0000313" key="9">
    <source>
        <dbReference type="EMBL" id="QID88541.1"/>
    </source>
</evidence>
<protein>
    <submittedName>
        <fullName evidence="9">Chromatin-binding protein ctf4</fullName>
    </submittedName>
</protein>
<feature type="coiled-coil region" evidence="5">
    <location>
        <begin position="784"/>
        <end position="811"/>
    </location>
</feature>
<dbReference type="InterPro" id="IPR015943">
    <property type="entry name" value="WD40/YVTN_repeat-like_dom_sf"/>
</dbReference>
<feature type="region of interest" description="Disordered" evidence="6">
    <location>
        <begin position="361"/>
        <end position="462"/>
    </location>
</feature>
<evidence type="ECO:0000259" key="8">
    <source>
        <dbReference type="Pfam" id="PF20946"/>
    </source>
</evidence>
<dbReference type="GO" id="GO:0003682">
    <property type="term" value="F:chromatin binding"/>
    <property type="evidence" value="ECO:0007669"/>
    <property type="project" value="TreeGrafter"/>
</dbReference>
<evidence type="ECO:0000313" key="10">
    <source>
        <dbReference type="Proteomes" id="UP000501346"/>
    </source>
</evidence>
<dbReference type="FunFam" id="2.130.10.10:FF:001041">
    <property type="entry name" value="CTF4p Chromatin-associated protein"/>
    <property type="match status" value="1"/>
</dbReference>
<dbReference type="GO" id="GO:0006281">
    <property type="term" value="P:DNA repair"/>
    <property type="evidence" value="ECO:0007669"/>
    <property type="project" value="TreeGrafter"/>
</dbReference>
<evidence type="ECO:0000256" key="3">
    <source>
        <dbReference type="ARBA" id="ARBA00022737"/>
    </source>
</evidence>
<dbReference type="InterPro" id="IPR022100">
    <property type="entry name" value="WDHD1/CFT4_beta-prop_2nd"/>
</dbReference>
<evidence type="ECO:0000256" key="4">
    <source>
        <dbReference type="ARBA" id="ARBA00023242"/>
    </source>
</evidence>
<dbReference type="EMBL" id="CP049013">
    <property type="protein sequence ID" value="QID88541.1"/>
    <property type="molecule type" value="Genomic_DNA"/>
</dbReference>
<evidence type="ECO:0000256" key="1">
    <source>
        <dbReference type="ARBA" id="ARBA00004123"/>
    </source>
</evidence>
<keyword evidence="4" id="KW-0539">Nucleus</keyword>
<dbReference type="Pfam" id="PF12341">
    <property type="entry name" value="Mcl1_mid"/>
    <property type="match status" value="1"/>
</dbReference>
<reference evidence="9 10" key="1">
    <citation type="journal article" date="2019" name="BMC Genomics">
        <title>Chromosome level assembly and comparative genome analysis confirm lager-brewing yeasts originated from a single hybridization.</title>
        <authorList>
            <person name="Salazar A.N."/>
            <person name="Gorter de Vries A.R."/>
            <person name="van den Broek M."/>
            <person name="Brouwers N."/>
            <person name="de la Torre Cortes P."/>
            <person name="Kuijpers N.G.A."/>
            <person name="Daran J.G."/>
            <person name="Abeel T."/>
        </authorList>
    </citation>
    <scope>NUCLEOTIDE SEQUENCE [LARGE SCALE GENOMIC DNA]</scope>
    <source>
        <strain evidence="9 10">CBS 1483</strain>
    </source>
</reference>
<keyword evidence="2" id="KW-0853">WD repeat</keyword>
<dbReference type="Pfam" id="PF20946">
    <property type="entry name" value="Ctf4_C"/>
    <property type="match status" value="1"/>
</dbReference>
<feature type="compositionally biased region" description="Basic and acidic residues" evidence="6">
    <location>
        <begin position="413"/>
        <end position="429"/>
    </location>
</feature>
<accession>A0A6C1EIN4</accession>
<dbReference type="GO" id="GO:0006261">
    <property type="term" value="P:DNA-templated DNA replication"/>
    <property type="evidence" value="ECO:0007669"/>
    <property type="project" value="TreeGrafter"/>
</dbReference>
<feature type="domain" description="WDHD1/CFT4 helical bundle" evidence="8">
    <location>
        <begin position="822"/>
        <end position="925"/>
    </location>
</feature>